<organism evidence="1">
    <name type="scientific">hydrothermal vent metagenome</name>
    <dbReference type="NCBI Taxonomy" id="652676"/>
    <lineage>
        <taxon>unclassified sequences</taxon>
        <taxon>metagenomes</taxon>
        <taxon>ecological metagenomes</taxon>
    </lineage>
</organism>
<dbReference type="AlphaFoldDB" id="A0A3B0UPC1"/>
<proteinExistence type="predicted"/>
<dbReference type="EMBL" id="UOET01000214">
    <property type="protein sequence ID" value="VAW28272.1"/>
    <property type="molecule type" value="Genomic_DNA"/>
</dbReference>
<sequence length="548" mass="64093">MNRKKRFCLSFVVLFLISLTAFSQSAYLPLNQEYNRSLQKALYSKSVRFHTSIRPYAFRDVKAVVNYDSLQSLLRMNRVIDKKWKQKAWDKLFNDDVITLYKKNFSLVVNPLMNFSYGHDFAESKNVWVNTRGIEVKGRIGKIFTFYTNFYENQATFVNYIDTYVRENKIVPGQGRLQILIDSKGEHFYLNGKGYDYNSATGYISIAAGKYFTFQLGQGKNFLGDGYRSLLLSDNSFANAYFKMVVNVWHIKYMVLYNQYLDLREEIPGLGYARKYSTVHYLSWAISKRVKLSLFDAVVWPATDSLGRYRGFDWQYLNPVILLRPVEFGLGSPDNALLGFNLSVLVGKHNVFYGQLLLDEFNLHQVLSGTGFWINKQAFQLGFKTFDAFNVKNLYFQTEFNYVRPYTYSEAVERINYGNYNQPLAHPFGSNFWESVNFIKYNYKRLFFSYEFLYSIKGLDPPGKNYGGDIYKSYNTYVNAYGNYVGQGIRTRLIYQDLKASFLLNPAYNLNFTMGVVFRNLKSDVSTQNTHYFYIGLRTSLRNLYYDF</sequence>
<protein>
    <recommendedName>
        <fullName evidence="2">Gliding motility protein RemB</fullName>
    </recommendedName>
</protein>
<evidence type="ECO:0000313" key="1">
    <source>
        <dbReference type="EMBL" id="VAW28272.1"/>
    </source>
</evidence>
<evidence type="ECO:0008006" key="2">
    <source>
        <dbReference type="Google" id="ProtNLM"/>
    </source>
</evidence>
<gene>
    <name evidence="1" type="ORF">MNBD_BACTEROID07-687</name>
</gene>
<accession>A0A3B0UPC1</accession>
<name>A0A3B0UPC1_9ZZZZ</name>
<reference evidence="1" key="1">
    <citation type="submission" date="2018-06" db="EMBL/GenBank/DDBJ databases">
        <authorList>
            <person name="Zhirakovskaya E."/>
        </authorList>
    </citation>
    <scope>NUCLEOTIDE SEQUENCE</scope>
</reference>